<feature type="compositionally biased region" description="Low complexity" evidence="1">
    <location>
        <begin position="72"/>
        <end position="81"/>
    </location>
</feature>
<accession>A0AB33JNK8</accession>
<organism evidence="2">
    <name type="scientific">Kitasatospora sp. CMC57</name>
    <dbReference type="NCBI Taxonomy" id="3231513"/>
    <lineage>
        <taxon>Bacteria</taxon>
        <taxon>Bacillati</taxon>
        <taxon>Actinomycetota</taxon>
        <taxon>Actinomycetes</taxon>
        <taxon>Kitasatosporales</taxon>
        <taxon>Streptomycetaceae</taxon>
        <taxon>Kitasatospora</taxon>
    </lineage>
</organism>
<proteinExistence type="predicted"/>
<feature type="compositionally biased region" description="Acidic residues" evidence="1">
    <location>
        <begin position="60"/>
        <end position="71"/>
    </location>
</feature>
<sequence>MPVAVRVCAVESSFVTVTVAPGLTVNVSGPKVNSLMETRTSAAGELAAADADADGLAADGDADDGDGDTADCDAAGVGVPEAGPPPEEPLEQPATVRASRRAPRAGRSRGESTTGPFQKGARRGHGGDHRTLTSFRPHRVTPGSPDAPGHPHGRAGSPVRPCRRSSEDGSDRRGTAEHPCGAVSTERQVPWPKLPSTHLRSQCMTPSRTYSRAGAALGAAL</sequence>
<feature type="compositionally biased region" description="Basic residues" evidence="1">
    <location>
        <begin position="98"/>
        <end position="107"/>
    </location>
</feature>
<evidence type="ECO:0000256" key="1">
    <source>
        <dbReference type="SAM" id="MobiDB-lite"/>
    </source>
</evidence>
<feature type="region of interest" description="Disordered" evidence="1">
    <location>
        <begin position="55"/>
        <end position="206"/>
    </location>
</feature>
<name>A0AB33JNK8_9ACTN</name>
<reference evidence="2" key="1">
    <citation type="submission" date="2024-07" db="EMBL/GenBank/DDBJ databases">
        <title>Complete genome sequences of cellulolytic bacteria, Kitasatospora sp. CMC57 and Streptomyces sp. CMC78, isolated from Japanese agricultural soil.</title>
        <authorList>
            <person name="Hashimoto T."/>
            <person name="Ito M."/>
            <person name="Iwamoto M."/>
            <person name="Fukahori D."/>
            <person name="Shoda T."/>
            <person name="Sakoda M."/>
            <person name="Morohoshi T."/>
            <person name="Mitsuboshi M."/>
            <person name="Nishizawa T."/>
        </authorList>
    </citation>
    <scope>NUCLEOTIDE SEQUENCE</scope>
    <source>
        <strain evidence="2">CMC57</strain>
    </source>
</reference>
<dbReference type="AlphaFoldDB" id="A0AB33JNK8"/>
<dbReference type="EMBL" id="AP035881">
    <property type="protein sequence ID" value="BFP44442.1"/>
    <property type="molecule type" value="Genomic_DNA"/>
</dbReference>
<evidence type="ECO:0000313" key="2">
    <source>
        <dbReference type="EMBL" id="BFP44442.1"/>
    </source>
</evidence>
<protein>
    <submittedName>
        <fullName evidence="2">Uncharacterized protein</fullName>
    </submittedName>
</protein>
<gene>
    <name evidence="2" type="ORF">KCMC57_08100</name>
</gene>
<feature type="compositionally biased region" description="Basic and acidic residues" evidence="1">
    <location>
        <begin position="164"/>
        <end position="176"/>
    </location>
</feature>